<feature type="compositionally biased region" description="Polar residues" evidence="9">
    <location>
        <begin position="73"/>
        <end position="95"/>
    </location>
</feature>
<evidence type="ECO:0000313" key="11">
    <source>
        <dbReference type="Proteomes" id="UP000694844"/>
    </source>
</evidence>
<dbReference type="GO" id="GO:0005634">
    <property type="term" value="C:nucleus"/>
    <property type="evidence" value="ECO:0007669"/>
    <property type="project" value="UniProtKB-SubCell"/>
</dbReference>
<dbReference type="SUPFAM" id="SSF57667">
    <property type="entry name" value="beta-beta-alpha zinc fingers"/>
    <property type="match status" value="2"/>
</dbReference>
<feature type="compositionally biased region" description="Polar residues" evidence="9">
    <location>
        <begin position="172"/>
        <end position="189"/>
    </location>
</feature>
<comment type="similarity">
    <text evidence="2">Belongs to the krueppel C2H2-type zinc-finger protein family.</text>
</comment>
<feature type="region of interest" description="Disordered" evidence="9">
    <location>
        <begin position="158"/>
        <end position="229"/>
    </location>
</feature>
<accession>A0A8B8D6K1</accession>
<dbReference type="GO" id="GO:0008270">
    <property type="term" value="F:zinc ion binding"/>
    <property type="evidence" value="ECO:0007669"/>
    <property type="project" value="UniProtKB-KW"/>
</dbReference>
<feature type="domain" description="C2H2-type" evidence="10">
    <location>
        <begin position="680"/>
        <end position="708"/>
    </location>
</feature>
<dbReference type="Gene3D" id="3.30.160.60">
    <property type="entry name" value="Classic Zinc Finger"/>
    <property type="match status" value="3"/>
</dbReference>
<dbReference type="SMART" id="SM00355">
    <property type="entry name" value="ZnF_C2H2"/>
    <property type="match status" value="4"/>
</dbReference>
<dbReference type="GO" id="GO:0045596">
    <property type="term" value="P:negative regulation of cell differentiation"/>
    <property type="evidence" value="ECO:0007669"/>
    <property type="project" value="UniProtKB-ARBA"/>
</dbReference>
<feature type="region of interest" description="Disordered" evidence="9">
    <location>
        <begin position="381"/>
        <end position="400"/>
    </location>
</feature>
<dbReference type="GO" id="GO:0009913">
    <property type="term" value="P:epidermal cell differentiation"/>
    <property type="evidence" value="ECO:0007669"/>
    <property type="project" value="TreeGrafter"/>
</dbReference>
<feature type="region of interest" description="Disordered" evidence="9">
    <location>
        <begin position="1"/>
        <end position="95"/>
    </location>
</feature>
<feature type="compositionally biased region" description="Basic residues" evidence="9">
    <location>
        <begin position="191"/>
        <end position="205"/>
    </location>
</feature>
<dbReference type="PROSITE" id="PS50157">
    <property type="entry name" value="ZINC_FINGER_C2H2_2"/>
    <property type="match status" value="4"/>
</dbReference>
<feature type="domain" description="C2H2-type" evidence="10">
    <location>
        <begin position="641"/>
        <end position="669"/>
    </location>
</feature>
<evidence type="ECO:0000256" key="5">
    <source>
        <dbReference type="ARBA" id="ARBA00022771"/>
    </source>
</evidence>
<keyword evidence="6" id="KW-0862">Zinc</keyword>
<evidence type="ECO:0000256" key="7">
    <source>
        <dbReference type="ARBA" id="ARBA00023242"/>
    </source>
</evidence>
<dbReference type="GO" id="GO:0000981">
    <property type="term" value="F:DNA-binding transcription factor activity, RNA polymerase II-specific"/>
    <property type="evidence" value="ECO:0007669"/>
    <property type="project" value="TreeGrafter"/>
</dbReference>
<keyword evidence="7" id="KW-0539">Nucleus</keyword>
<dbReference type="GO" id="GO:0010837">
    <property type="term" value="P:regulation of keratinocyte proliferation"/>
    <property type="evidence" value="ECO:0007669"/>
    <property type="project" value="UniProtKB-ARBA"/>
</dbReference>
<proteinExistence type="inferred from homology"/>
<dbReference type="GeneID" id="111124530"/>
<feature type="compositionally biased region" description="Polar residues" evidence="9">
    <location>
        <begin position="126"/>
        <end position="138"/>
    </location>
</feature>
<evidence type="ECO:0000256" key="8">
    <source>
        <dbReference type="PROSITE-ProRule" id="PRU00042"/>
    </source>
</evidence>
<name>A0A8B8D6K1_CRAVI</name>
<dbReference type="PANTHER" id="PTHR10032">
    <property type="entry name" value="ZINC FINGER PROTEIN WITH KRAB AND SCAN DOMAINS"/>
    <property type="match status" value="1"/>
</dbReference>
<keyword evidence="4" id="KW-0677">Repeat</keyword>
<sequence length="733" mass="82297">MPRTFLLRREEPLSDKDDSCHHEHERQSSLPKSVTEAGPPSMKPESPRFLGQQKPRANNSVPNASVEMKPLQERNTLVNKRNLAKATSGSGDSRQSSLEILATAAAQCAVKDSSSNSDNRMKPSENTDTENVVPGNSQQKLPSFATLAFNMVRNLHGKPLSQNVRSEKRSSNEQQSEIRAMSLQTNLAPNRTKRSPRKSPKKSFSHGKENMQASKHEELPPRFTSNSTHSVKHNIHASDQRLGVLKPKSANDKNIGEDILCKNSRSSPAKETKNPVKPKIWNPMFHEYTPKKQKPITPVEIKPERGFDNISENPSSSLTQKVNVTPVNQQRNLIKHTVESMIQKGDASSGSPKIDVAEDVTLKRLQPKHDEEPSAKKIKLENNGTTPLKPMIHGSTEMKTPSKFSEIKQEFPMYNISMAQTPVSPYFPRGFEPSPKPYASVPLRPLLPTLQHCSFSPFSPSFGRSDNILTPDFYKSPLQISRKLSPQTNLDTPVKPAVTSVPLLTSSSMMSSQQSPGTRPSESMGPRVLAPKFTESENQQPSKESPSMVEVVNGGFGIKNPSYRPPKPSDITNIQQDSETGKGKYICKICSKEFGLQRLLNRHLKCHSDVKRYLCTFCGKGFNDTFDLKRHTRIHTGVKPYACSECDRSFTQRCSLESHCRKVHNMDITYAYKQRRNKIYVCEECGHSTADASQHFVHLRENHPNNPALTKCHDRRQFKFCGENQQNVHLPRT</sequence>
<evidence type="ECO:0000256" key="9">
    <source>
        <dbReference type="SAM" id="MobiDB-lite"/>
    </source>
</evidence>
<dbReference type="GO" id="GO:0009968">
    <property type="term" value="P:negative regulation of signal transduction"/>
    <property type="evidence" value="ECO:0007669"/>
    <property type="project" value="UniProtKB-ARBA"/>
</dbReference>
<organism evidence="11 12">
    <name type="scientific">Crassostrea virginica</name>
    <name type="common">Eastern oyster</name>
    <dbReference type="NCBI Taxonomy" id="6565"/>
    <lineage>
        <taxon>Eukaryota</taxon>
        <taxon>Metazoa</taxon>
        <taxon>Spiralia</taxon>
        <taxon>Lophotrochozoa</taxon>
        <taxon>Mollusca</taxon>
        <taxon>Bivalvia</taxon>
        <taxon>Autobranchia</taxon>
        <taxon>Pteriomorphia</taxon>
        <taxon>Ostreida</taxon>
        <taxon>Ostreoidea</taxon>
        <taxon>Ostreidae</taxon>
        <taxon>Crassostrea</taxon>
    </lineage>
</organism>
<comment type="subcellular location">
    <subcellularLocation>
        <location evidence="1">Nucleus</location>
    </subcellularLocation>
</comment>
<feature type="region of interest" description="Disordered" evidence="9">
    <location>
        <begin position="108"/>
        <end position="138"/>
    </location>
</feature>
<feature type="compositionally biased region" description="Basic and acidic residues" evidence="9">
    <location>
        <begin position="7"/>
        <end position="27"/>
    </location>
</feature>
<dbReference type="GO" id="GO:0000978">
    <property type="term" value="F:RNA polymerase II cis-regulatory region sequence-specific DNA binding"/>
    <property type="evidence" value="ECO:0007669"/>
    <property type="project" value="TreeGrafter"/>
</dbReference>
<protein>
    <submittedName>
        <fullName evidence="12">C2H2 finger domain transcription factor crzA-like isoform X1</fullName>
    </submittedName>
</protein>
<feature type="domain" description="C2H2-type" evidence="10">
    <location>
        <begin position="585"/>
        <end position="612"/>
    </location>
</feature>
<dbReference type="RefSeq" id="XP_022323174.1">
    <property type="nucleotide sequence ID" value="XM_022467466.1"/>
</dbReference>
<feature type="domain" description="C2H2-type" evidence="10">
    <location>
        <begin position="613"/>
        <end position="640"/>
    </location>
</feature>
<dbReference type="Proteomes" id="UP000694844">
    <property type="component" value="Chromosome 3"/>
</dbReference>
<evidence type="ECO:0000313" key="12">
    <source>
        <dbReference type="RefSeq" id="XP_022323174.1"/>
    </source>
</evidence>
<dbReference type="KEGG" id="cvn:111124530"/>
<evidence type="ECO:0000256" key="1">
    <source>
        <dbReference type="ARBA" id="ARBA00004123"/>
    </source>
</evidence>
<dbReference type="FunFam" id="3.30.160.60:FF:000452">
    <property type="entry name" value="Transcription factor Ovo-like 2"/>
    <property type="match status" value="1"/>
</dbReference>
<reference evidence="12" key="1">
    <citation type="submission" date="2025-08" db="UniProtKB">
        <authorList>
            <consortium name="RefSeq"/>
        </authorList>
    </citation>
    <scope>IDENTIFICATION</scope>
    <source>
        <tissue evidence="12">Whole sample</tissue>
    </source>
</reference>
<dbReference type="InterPro" id="IPR013087">
    <property type="entry name" value="Znf_C2H2_type"/>
</dbReference>
<evidence type="ECO:0000256" key="3">
    <source>
        <dbReference type="ARBA" id="ARBA00022723"/>
    </source>
</evidence>
<gene>
    <name evidence="12" type="primary">LOC111124530</name>
</gene>
<dbReference type="InterPro" id="IPR027756">
    <property type="entry name" value="Ovo-like"/>
</dbReference>
<keyword evidence="5 8" id="KW-0863">Zinc-finger</keyword>
<keyword evidence="3" id="KW-0479">Metal-binding</keyword>
<dbReference type="PANTHER" id="PTHR10032:SF271">
    <property type="entry name" value="RH12261P-RELATED"/>
    <property type="match status" value="1"/>
</dbReference>
<dbReference type="Pfam" id="PF00096">
    <property type="entry name" value="zf-C2H2"/>
    <property type="match status" value="1"/>
</dbReference>
<keyword evidence="11" id="KW-1185">Reference proteome</keyword>
<feature type="compositionally biased region" description="Basic and acidic residues" evidence="9">
    <location>
        <begin position="206"/>
        <end position="220"/>
    </location>
</feature>
<evidence type="ECO:0000259" key="10">
    <source>
        <dbReference type="PROSITE" id="PS50157"/>
    </source>
</evidence>
<dbReference type="GO" id="GO:0051241">
    <property type="term" value="P:negative regulation of multicellular organismal process"/>
    <property type="evidence" value="ECO:0007669"/>
    <property type="project" value="UniProtKB-ARBA"/>
</dbReference>
<feature type="compositionally biased region" description="Low complexity" evidence="9">
    <location>
        <begin position="501"/>
        <end position="516"/>
    </location>
</feature>
<dbReference type="OrthoDB" id="6508643at2759"/>
<evidence type="ECO:0000256" key="4">
    <source>
        <dbReference type="ARBA" id="ARBA00022737"/>
    </source>
</evidence>
<dbReference type="AlphaFoldDB" id="A0A8B8D6K1"/>
<dbReference type="FunFam" id="3.30.160.60:FF:001250">
    <property type="entry name" value="putative transcription factor ovo-like protein 3"/>
    <property type="match status" value="1"/>
</dbReference>
<evidence type="ECO:0000256" key="6">
    <source>
        <dbReference type="ARBA" id="ARBA00022833"/>
    </source>
</evidence>
<dbReference type="GO" id="GO:0045892">
    <property type="term" value="P:negative regulation of DNA-templated transcription"/>
    <property type="evidence" value="ECO:0007669"/>
    <property type="project" value="UniProtKB-ARBA"/>
</dbReference>
<dbReference type="PROSITE" id="PS00028">
    <property type="entry name" value="ZINC_FINGER_C2H2_1"/>
    <property type="match status" value="3"/>
</dbReference>
<evidence type="ECO:0000256" key="2">
    <source>
        <dbReference type="ARBA" id="ARBA00006991"/>
    </source>
</evidence>
<dbReference type="InterPro" id="IPR036236">
    <property type="entry name" value="Znf_C2H2_sf"/>
</dbReference>
<feature type="region of interest" description="Disordered" evidence="9">
    <location>
        <begin position="501"/>
        <end position="527"/>
    </location>
</feature>